<dbReference type="PANTHER" id="PTHR32552">
    <property type="entry name" value="FERRICHROME IRON RECEPTOR-RELATED"/>
    <property type="match status" value="1"/>
</dbReference>
<evidence type="ECO:0000313" key="17">
    <source>
        <dbReference type="Proteomes" id="UP000286934"/>
    </source>
</evidence>
<dbReference type="InterPro" id="IPR012910">
    <property type="entry name" value="Plug_dom"/>
</dbReference>
<evidence type="ECO:0000256" key="8">
    <source>
        <dbReference type="ARBA" id="ARBA00023077"/>
    </source>
</evidence>
<dbReference type="SUPFAM" id="SSF56935">
    <property type="entry name" value="Porins"/>
    <property type="match status" value="1"/>
</dbReference>
<evidence type="ECO:0000256" key="2">
    <source>
        <dbReference type="ARBA" id="ARBA00022448"/>
    </source>
</evidence>
<keyword evidence="9 11" id="KW-0472">Membrane</keyword>
<keyword evidence="10 11" id="KW-0998">Cell outer membrane</keyword>
<evidence type="ECO:0000256" key="4">
    <source>
        <dbReference type="ARBA" id="ARBA00022496"/>
    </source>
</evidence>
<comment type="caution">
    <text evidence="16">The sequence shown here is derived from an EMBL/GenBank/DDBJ whole genome shotgun (WGS) entry which is preliminary data.</text>
</comment>
<reference evidence="17" key="1">
    <citation type="journal article" date="2018" name="Front. Microbiol.">
        <title>Genome-Based Analysis Reveals the Taxonomy and Diversity of the Family Idiomarinaceae.</title>
        <authorList>
            <person name="Liu Y."/>
            <person name="Lai Q."/>
            <person name="Shao Z."/>
        </authorList>
    </citation>
    <scope>NUCLEOTIDE SEQUENCE [LARGE SCALE GENOMIC DNA]</scope>
    <source>
        <strain evidence="17">AIS</strain>
    </source>
</reference>
<keyword evidence="8 12" id="KW-0798">TonB box</keyword>
<evidence type="ECO:0000313" key="16">
    <source>
        <dbReference type="EMBL" id="RUO37041.1"/>
    </source>
</evidence>
<dbReference type="InterPro" id="IPR000531">
    <property type="entry name" value="Beta-barrel_TonB"/>
</dbReference>
<keyword evidence="2 11" id="KW-0813">Transport</keyword>
<evidence type="ECO:0008006" key="18">
    <source>
        <dbReference type="Google" id="ProtNLM"/>
    </source>
</evidence>
<dbReference type="EMBL" id="PIPP01000003">
    <property type="protein sequence ID" value="RUO37041.1"/>
    <property type="molecule type" value="Genomic_DNA"/>
</dbReference>
<evidence type="ECO:0000256" key="13">
    <source>
        <dbReference type="SAM" id="SignalP"/>
    </source>
</evidence>
<organism evidence="16 17">
    <name type="scientific">Aliidiomarina shirensis</name>
    <dbReference type="NCBI Taxonomy" id="1048642"/>
    <lineage>
        <taxon>Bacteria</taxon>
        <taxon>Pseudomonadati</taxon>
        <taxon>Pseudomonadota</taxon>
        <taxon>Gammaproteobacteria</taxon>
        <taxon>Alteromonadales</taxon>
        <taxon>Idiomarinaceae</taxon>
        <taxon>Aliidiomarina</taxon>
    </lineage>
</organism>
<dbReference type="InterPro" id="IPR039426">
    <property type="entry name" value="TonB-dep_rcpt-like"/>
</dbReference>
<dbReference type="Proteomes" id="UP000286934">
    <property type="component" value="Unassembled WGS sequence"/>
</dbReference>
<evidence type="ECO:0000256" key="5">
    <source>
        <dbReference type="ARBA" id="ARBA00022692"/>
    </source>
</evidence>
<keyword evidence="3 11" id="KW-1134">Transmembrane beta strand</keyword>
<evidence type="ECO:0000259" key="15">
    <source>
        <dbReference type="Pfam" id="PF07715"/>
    </source>
</evidence>
<keyword evidence="17" id="KW-1185">Reference proteome</keyword>
<dbReference type="InterPro" id="IPR036942">
    <property type="entry name" value="Beta-barrel_TonB_sf"/>
</dbReference>
<keyword evidence="7" id="KW-0406">Ion transport</keyword>
<dbReference type="Pfam" id="PF07715">
    <property type="entry name" value="Plug"/>
    <property type="match status" value="1"/>
</dbReference>
<dbReference type="PROSITE" id="PS52016">
    <property type="entry name" value="TONB_DEPENDENT_REC_3"/>
    <property type="match status" value="1"/>
</dbReference>
<evidence type="ECO:0000256" key="3">
    <source>
        <dbReference type="ARBA" id="ARBA00022452"/>
    </source>
</evidence>
<comment type="subcellular location">
    <subcellularLocation>
        <location evidence="1 11">Cell outer membrane</location>
        <topology evidence="1 11">Multi-pass membrane protein</topology>
    </subcellularLocation>
</comment>
<dbReference type="Gene3D" id="2.40.170.20">
    <property type="entry name" value="TonB-dependent receptor, beta-barrel domain"/>
    <property type="match status" value="1"/>
</dbReference>
<evidence type="ECO:0000256" key="12">
    <source>
        <dbReference type="RuleBase" id="RU003357"/>
    </source>
</evidence>
<keyword evidence="13" id="KW-0732">Signal</keyword>
<feature type="chain" id="PRO_5019168288" description="TonB-dependent receptor" evidence="13">
    <location>
        <begin position="29"/>
        <end position="747"/>
    </location>
</feature>
<feature type="domain" description="TonB-dependent receptor-like beta-barrel" evidence="14">
    <location>
        <begin position="263"/>
        <end position="696"/>
    </location>
</feature>
<evidence type="ECO:0000256" key="10">
    <source>
        <dbReference type="ARBA" id="ARBA00023237"/>
    </source>
</evidence>
<evidence type="ECO:0000256" key="6">
    <source>
        <dbReference type="ARBA" id="ARBA00023004"/>
    </source>
</evidence>
<accession>A0A432WTD8</accession>
<dbReference type="GO" id="GO:0009279">
    <property type="term" value="C:cell outer membrane"/>
    <property type="evidence" value="ECO:0007669"/>
    <property type="project" value="UniProtKB-SubCell"/>
</dbReference>
<dbReference type="OrthoDB" id="7051185at2"/>
<keyword evidence="6" id="KW-0408">Iron</keyword>
<protein>
    <recommendedName>
        <fullName evidence="18">TonB-dependent receptor</fullName>
    </recommendedName>
</protein>
<proteinExistence type="inferred from homology"/>
<evidence type="ECO:0000256" key="7">
    <source>
        <dbReference type="ARBA" id="ARBA00023065"/>
    </source>
</evidence>
<feature type="signal peptide" evidence="13">
    <location>
        <begin position="1"/>
        <end position="28"/>
    </location>
</feature>
<evidence type="ECO:0000256" key="1">
    <source>
        <dbReference type="ARBA" id="ARBA00004571"/>
    </source>
</evidence>
<comment type="similarity">
    <text evidence="11 12">Belongs to the TonB-dependent receptor family.</text>
</comment>
<gene>
    <name evidence="16" type="ORF">CWE13_09125</name>
</gene>
<evidence type="ECO:0000256" key="11">
    <source>
        <dbReference type="PROSITE-ProRule" id="PRU01360"/>
    </source>
</evidence>
<dbReference type="GO" id="GO:0006826">
    <property type="term" value="P:iron ion transport"/>
    <property type="evidence" value="ECO:0007669"/>
    <property type="project" value="UniProtKB-KW"/>
</dbReference>
<dbReference type="PANTHER" id="PTHR32552:SF81">
    <property type="entry name" value="TONB-DEPENDENT OUTER MEMBRANE RECEPTOR"/>
    <property type="match status" value="1"/>
</dbReference>
<name>A0A432WTD8_9GAMM</name>
<feature type="domain" description="TonB-dependent receptor plug" evidence="15">
    <location>
        <begin position="54"/>
        <end position="163"/>
    </location>
</feature>
<keyword evidence="4" id="KW-0410">Iron transport</keyword>
<dbReference type="AlphaFoldDB" id="A0A432WTD8"/>
<sequence length="747" mass="81999">MKNQQFRRSLCAAAVTSALLGLAMPAVAQDADEEEQANRLERIEVTARRTTENLQEVPVSVSSFGEMDLERVGINDITELQQRIPNTTLQVSRGTNSTLTAYIRGVGQQDPLWGFEPGVGVYIDDVYVARPQGAVLEVFDVERIEVLRGPQGTLYGKNTIGGAMKYVTAQLTGDPELRVQGTIGDYNRRDFKISGQTAITDNFYVGGAIASLNRDGFGEYVNTGDDNYNKELSTGRISALWMPSDTVTVRLSADRTEDDSNSRGGYRLTTSQVTGDAPLDSVYDSRTAMPVDNYVKTEGLSAVVDWELNQNWMFKSVTAKREGFTDTNIDFDSTEMPTLLVPAIYEDEQFTQEFQLNYVGDNLRFVSGVYYYDGEACGVFGTILGGLGVTVENGGCVETESYAAFGQGTYQLDDQWSFTLGGRYTKDDKVADVYRFTYLGQVYPGEAVGDPLVVNSDFTTAADWSRFSPHASVQYQVSRDLMYYASYSNGFKSGGVDMRADVSLNPDAANPYDPEIVDTYEFGVKSELLDGRVRLNAAVFYSDYQDMQVTVQRAVAAGVASQVLNAADATVQGFEIEALAQATDSLSFNASIGFVDASFDQVIFFNPQTQENEDVSGLWSFANTPEVSANIGFVQEFRDVMSGDLVWSGNLAYRGDTQIFEVPSMLDMDAYSIANTSLVWYSNSGKWQAGLHVKNLFDKEHRLAGYNFAAPRDAQGNIIGPGLGGEDTIVGYYGAPRTVALTVGYRF</sequence>
<dbReference type="Pfam" id="PF00593">
    <property type="entry name" value="TonB_dep_Rec_b-barrel"/>
    <property type="match status" value="1"/>
</dbReference>
<evidence type="ECO:0000256" key="9">
    <source>
        <dbReference type="ARBA" id="ARBA00023136"/>
    </source>
</evidence>
<evidence type="ECO:0000259" key="14">
    <source>
        <dbReference type="Pfam" id="PF00593"/>
    </source>
</evidence>
<keyword evidence="5 11" id="KW-0812">Transmembrane</keyword>